<gene>
    <name evidence="2" type="ORF">ACH5RR_005684</name>
</gene>
<dbReference type="EMBL" id="JBJUIK010000003">
    <property type="protein sequence ID" value="KAL3532163.1"/>
    <property type="molecule type" value="Genomic_DNA"/>
</dbReference>
<keyword evidence="3" id="KW-1185">Reference proteome</keyword>
<dbReference type="Proteomes" id="UP001630127">
    <property type="component" value="Unassembled WGS sequence"/>
</dbReference>
<dbReference type="PANTHER" id="PTHR36351:SF1">
    <property type="entry name" value="EMBRYO SAC DEVELOPMENT ARREST 12"/>
    <property type="match status" value="1"/>
</dbReference>
<protein>
    <recommendedName>
        <fullName evidence="1">DUF7138 domain-containing protein</fullName>
    </recommendedName>
</protein>
<dbReference type="PANTHER" id="PTHR36351">
    <property type="entry name" value="EMBRYO SAC DEVELOPMENT ARREST 12"/>
    <property type="match status" value="1"/>
</dbReference>
<dbReference type="InterPro" id="IPR055562">
    <property type="entry name" value="DUF7138"/>
</dbReference>
<accession>A0ABD3ALW3</accession>
<dbReference type="Pfam" id="PF23596">
    <property type="entry name" value="DUF7138"/>
    <property type="match status" value="1"/>
</dbReference>
<organism evidence="2 3">
    <name type="scientific">Cinchona calisaya</name>
    <dbReference type="NCBI Taxonomy" id="153742"/>
    <lineage>
        <taxon>Eukaryota</taxon>
        <taxon>Viridiplantae</taxon>
        <taxon>Streptophyta</taxon>
        <taxon>Embryophyta</taxon>
        <taxon>Tracheophyta</taxon>
        <taxon>Spermatophyta</taxon>
        <taxon>Magnoliopsida</taxon>
        <taxon>eudicotyledons</taxon>
        <taxon>Gunneridae</taxon>
        <taxon>Pentapetalae</taxon>
        <taxon>asterids</taxon>
        <taxon>lamiids</taxon>
        <taxon>Gentianales</taxon>
        <taxon>Rubiaceae</taxon>
        <taxon>Cinchonoideae</taxon>
        <taxon>Cinchoneae</taxon>
        <taxon>Cinchona</taxon>
    </lineage>
</organism>
<evidence type="ECO:0000313" key="2">
    <source>
        <dbReference type="EMBL" id="KAL3532163.1"/>
    </source>
</evidence>
<proteinExistence type="predicted"/>
<feature type="domain" description="DUF7138" evidence="1">
    <location>
        <begin position="8"/>
        <end position="90"/>
    </location>
</feature>
<evidence type="ECO:0000259" key="1">
    <source>
        <dbReference type="Pfam" id="PF23596"/>
    </source>
</evidence>
<comment type="caution">
    <text evidence="2">The sequence shown here is derived from an EMBL/GenBank/DDBJ whole genome shotgun (WGS) entry which is preliminary data.</text>
</comment>
<sequence>MVDGGGGAVFPVILYDGEREINIGDIRIQPMLEFKTFQMMISQRIGISPNQISIYLVHHSSSPEERRKTPITSKANFALIVRQKNCFFLVVLKRSRKSRSRNLRPIGTDFGDYLLDNDFLPSPPPENVVLLRRSQPEVNANVLQLTGYPQPFYDQITQADLAGLNDQLQNLKVQRDNYGIPMPKPTKFINPNMALSGAPNLDPGSFPRIQETMAKNAREINKRVVCQECVSMTAKKTSGTAQFHPCVNDPVIAGFRTRAGPIARPVKSSG</sequence>
<evidence type="ECO:0000313" key="3">
    <source>
        <dbReference type="Proteomes" id="UP001630127"/>
    </source>
</evidence>
<name>A0ABD3ALW3_9GENT</name>
<reference evidence="2 3" key="1">
    <citation type="submission" date="2024-11" db="EMBL/GenBank/DDBJ databases">
        <title>A near-complete genome assembly of Cinchona calisaya.</title>
        <authorList>
            <person name="Lian D.C."/>
            <person name="Zhao X.W."/>
            <person name="Wei L."/>
        </authorList>
    </citation>
    <scope>NUCLEOTIDE SEQUENCE [LARGE SCALE GENOMIC DNA]</scope>
    <source>
        <tissue evidence="2">Nenye</tissue>
    </source>
</reference>
<dbReference type="AlphaFoldDB" id="A0ABD3ALW3"/>